<feature type="compositionally biased region" description="Polar residues" evidence="1">
    <location>
        <begin position="349"/>
        <end position="363"/>
    </location>
</feature>
<accession>K0S305</accession>
<keyword evidence="3" id="KW-1185">Reference proteome</keyword>
<feature type="compositionally biased region" description="Low complexity" evidence="1">
    <location>
        <begin position="329"/>
        <end position="339"/>
    </location>
</feature>
<dbReference type="EMBL" id="AGNL01022643">
    <property type="protein sequence ID" value="EJK59605.1"/>
    <property type="molecule type" value="Genomic_DNA"/>
</dbReference>
<proteinExistence type="predicted"/>
<name>K0S305_THAOC</name>
<feature type="region of interest" description="Disordered" evidence="1">
    <location>
        <begin position="656"/>
        <end position="680"/>
    </location>
</feature>
<organism evidence="2 3">
    <name type="scientific">Thalassiosira oceanica</name>
    <name type="common">Marine diatom</name>
    <dbReference type="NCBI Taxonomy" id="159749"/>
    <lineage>
        <taxon>Eukaryota</taxon>
        <taxon>Sar</taxon>
        <taxon>Stramenopiles</taxon>
        <taxon>Ochrophyta</taxon>
        <taxon>Bacillariophyta</taxon>
        <taxon>Coscinodiscophyceae</taxon>
        <taxon>Thalassiosirophycidae</taxon>
        <taxon>Thalassiosirales</taxon>
        <taxon>Thalassiosiraceae</taxon>
        <taxon>Thalassiosira</taxon>
    </lineage>
</organism>
<feature type="non-terminal residue" evidence="2">
    <location>
        <position position="680"/>
    </location>
</feature>
<feature type="compositionally biased region" description="Gly residues" evidence="1">
    <location>
        <begin position="124"/>
        <end position="134"/>
    </location>
</feature>
<sequence length="680" mass="69685">MPPSPSVSAAQAEAAETLASMMESTKNRGEEEAEGAEGPRRNESTTSPPQASHATTSSAAATTGLVGENEQHLPAPPLQADETRTHLRPPGPGYHDDDGPVVPRMHPPRTAGYLSARRDVGMSPEGGGGGGGGDILSRMVTIAAPGAGLRVASMEDFRRSVHRGGSPDGMRGGGEAGADPTTALNNNTPAGGVSDIDRASSSGSSSENSGRDATTASPPGGPSLSNRGNPLLRMMEERMAARQRQSQSQARTAQIAIAQTHGGTPPSPALQASIDKWAAIDKADGKTDGDGSRNDRGGAVEGAPGSGGSGRAPLSSTQERLLMELIGSQASSSSGSTAQHRAAGLPGQASYQPTSSSSAVQPRQRSVTAQHLATAGLAYQPSQACQPSRMSSSTMAPQPLGGLMPPMGAVANSPAQDPLASARLGLDRCAMSAAALSAVGHAAQRRHFVGQVRAAQQRRFQQQFALRRNGSMPTVAAGPSRGALDAPPGHRGDQLGRPDPTNNLANARRADLPPSSMRKRRSGSFLVANDGAASNENSRSSLTTDTSASSGSNKMRRTIYSHGAGLNRSCLYGSMNSLRLHGGSDGSFGNIAARSAYDLGGSARRGNDMLLRRNASSSRFVRGVVGSQSSAGLAAAAFEALHGACRRNSTFVLPGVRRRARTASPAARRPVPPGGDDGRA</sequence>
<dbReference type="AlphaFoldDB" id="K0S305"/>
<evidence type="ECO:0000313" key="3">
    <source>
        <dbReference type="Proteomes" id="UP000266841"/>
    </source>
</evidence>
<feature type="compositionally biased region" description="Gly residues" evidence="1">
    <location>
        <begin position="166"/>
        <end position="176"/>
    </location>
</feature>
<feature type="region of interest" description="Disordered" evidence="1">
    <location>
        <begin position="465"/>
        <end position="555"/>
    </location>
</feature>
<feature type="compositionally biased region" description="Basic and acidic residues" evidence="1">
    <location>
        <begin position="278"/>
        <end position="298"/>
    </location>
</feature>
<evidence type="ECO:0000313" key="2">
    <source>
        <dbReference type="EMBL" id="EJK59605.1"/>
    </source>
</evidence>
<feature type="region of interest" description="Disordered" evidence="1">
    <location>
        <begin position="329"/>
        <end position="363"/>
    </location>
</feature>
<comment type="caution">
    <text evidence="2">The sequence shown here is derived from an EMBL/GenBank/DDBJ whole genome shotgun (WGS) entry which is preliminary data.</text>
</comment>
<feature type="region of interest" description="Disordered" evidence="1">
    <location>
        <begin position="153"/>
        <end position="314"/>
    </location>
</feature>
<feature type="compositionally biased region" description="Polar residues" evidence="1">
    <location>
        <begin position="211"/>
        <end position="228"/>
    </location>
</feature>
<feature type="compositionally biased region" description="Low complexity" evidence="1">
    <location>
        <begin position="1"/>
        <end position="20"/>
    </location>
</feature>
<protein>
    <submittedName>
        <fullName evidence="2">Uncharacterized protein</fullName>
    </submittedName>
</protein>
<feature type="compositionally biased region" description="Low complexity" evidence="1">
    <location>
        <begin position="44"/>
        <end position="63"/>
    </location>
</feature>
<feature type="compositionally biased region" description="Polar residues" evidence="1">
    <location>
        <begin position="532"/>
        <end position="553"/>
    </location>
</feature>
<feature type="compositionally biased region" description="Low complexity" evidence="1">
    <location>
        <begin position="242"/>
        <end position="260"/>
    </location>
</feature>
<evidence type="ECO:0000256" key="1">
    <source>
        <dbReference type="SAM" id="MobiDB-lite"/>
    </source>
</evidence>
<reference evidence="2 3" key="1">
    <citation type="journal article" date="2012" name="Genome Biol.">
        <title>Genome and low-iron response of an oceanic diatom adapted to chronic iron limitation.</title>
        <authorList>
            <person name="Lommer M."/>
            <person name="Specht M."/>
            <person name="Roy A.S."/>
            <person name="Kraemer L."/>
            <person name="Andreson R."/>
            <person name="Gutowska M.A."/>
            <person name="Wolf J."/>
            <person name="Bergner S.V."/>
            <person name="Schilhabel M.B."/>
            <person name="Klostermeier U.C."/>
            <person name="Beiko R.G."/>
            <person name="Rosenstiel P."/>
            <person name="Hippler M."/>
            <person name="Laroche J."/>
        </authorList>
    </citation>
    <scope>NUCLEOTIDE SEQUENCE [LARGE SCALE GENOMIC DNA]</scope>
    <source>
        <strain evidence="2 3">CCMP1005</strain>
    </source>
</reference>
<dbReference type="Proteomes" id="UP000266841">
    <property type="component" value="Unassembled WGS sequence"/>
</dbReference>
<gene>
    <name evidence="2" type="ORF">THAOC_20144</name>
</gene>
<feature type="region of interest" description="Disordered" evidence="1">
    <location>
        <begin position="1"/>
        <end position="134"/>
    </location>
</feature>